<dbReference type="OrthoDB" id="9083851at2"/>
<sequence length="203" mass="22684">MARSEALQDFLNTAFVAFDRFAKDPRARQSLMQIFAHLQTSLPERVNIAKRLSVCGLYLEGVLAEKAEQPPLNILLRRFAALETQLEWNRRSTYDNSASANFPMGHANTMIVGPGGLEDRSDVWLGATLMAPNVRYPDHDHAPEEIYLVLSDGEFTQGDSGWFTPGMGGSFYNPPGIRHAMRSGEGPLFAFWALLPNQREGDR</sequence>
<dbReference type="Pfam" id="PF16867">
    <property type="entry name" value="DMSP_lyase"/>
    <property type="match status" value="1"/>
</dbReference>
<name>A0A0T7FYP1_NEOGA</name>
<dbReference type="InterPro" id="IPR011051">
    <property type="entry name" value="RmlC_Cupin_sf"/>
</dbReference>
<evidence type="ECO:0000313" key="2">
    <source>
        <dbReference type="Proteomes" id="UP000046176"/>
    </source>
</evidence>
<dbReference type="SUPFAM" id="SSF51182">
    <property type="entry name" value="RmlC-like cupins"/>
    <property type="match status" value="1"/>
</dbReference>
<dbReference type="AlphaFoldDB" id="A0A0T7FYP1"/>
<dbReference type="InterPro" id="IPR031723">
    <property type="entry name" value="DMSP_lyase"/>
</dbReference>
<dbReference type="Gene3D" id="2.60.120.10">
    <property type="entry name" value="Jelly Rolls"/>
    <property type="match status" value="1"/>
</dbReference>
<dbReference type="RefSeq" id="WP_046669141.1">
    <property type="nucleotide sequence ID" value="NZ_CCRH01000019.1"/>
</dbReference>
<dbReference type="InterPro" id="IPR014710">
    <property type="entry name" value="RmlC-like_jellyroll"/>
</dbReference>
<dbReference type="EMBL" id="CCRH01000019">
    <property type="protein sequence ID" value="CDZ40092.1"/>
    <property type="molecule type" value="Genomic_DNA"/>
</dbReference>
<dbReference type="GO" id="GO:0047869">
    <property type="term" value="F:dimethylpropiothetin dethiomethylase activity"/>
    <property type="evidence" value="ECO:0007669"/>
    <property type="project" value="InterPro"/>
</dbReference>
<protein>
    <submittedName>
        <fullName evidence="1">Putative transcriptional regulator protein</fullName>
    </submittedName>
</protein>
<proteinExistence type="predicted"/>
<organism evidence="1 2">
    <name type="scientific">Neorhizobium galegae bv. officinalis</name>
    <dbReference type="NCBI Taxonomy" id="323656"/>
    <lineage>
        <taxon>Bacteria</taxon>
        <taxon>Pseudomonadati</taxon>
        <taxon>Pseudomonadota</taxon>
        <taxon>Alphaproteobacteria</taxon>
        <taxon>Hyphomicrobiales</taxon>
        <taxon>Rhizobiaceae</taxon>
        <taxon>Rhizobium/Agrobacterium group</taxon>
        <taxon>Neorhizobium</taxon>
    </lineage>
</organism>
<accession>A0A0T7FYP1</accession>
<gene>
    <name evidence="1" type="ORF">NGAL_HAMBI1145_52060</name>
</gene>
<reference evidence="1 2" key="1">
    <citation type="submission" date="2014-08" db="EMBL/GenBank/DDBJ databases">
        <authorList>
            <person name="Chen Y.-H."/>
        </authorList>
    </citation>
    <scope>NUCLEOTIDE SEQUENCE [LARGE SCALE GENOMIC DNA]</scope>
</reference>
<dbReference type="Proteomes" id="UP000046176">
    <property type="component" value="Unassembled WGS sequence"/>
</dbReference>
<evidence type="ECO:0000313" key="1">
    <source>
        <dbReference type="EMBL" id="CDZ40092.1"/>
    </source>
</evidence>